<organism evidence="1 2">
    <name type="scientific">Solirubrobacter deserti</name>
    <dbReference type="NCBI Taxonomy" id="2282478"/>
    <lineage>
        <taxon>Bacteria</taxon>
        <taxon>Bacillati</taxon>
        <taxon>Actinomycetota</taxon>
        <taxon>Thermoleophilia</taxon>
        <taxon>Solirubrobacterales</taxon>
        <taxon>Solirubrobacteraceae</taxon>
        <taxon>Solirubrobacter</taxon>
    </lineage>
</organism>
<dbReference type="RefSeq" id="WP_202957551.1">
    <property type="nucleotide sequence ID" value="NZ_JAPCID010000040.1"/>
</dbReference>
<dbReference type="EMBL" id="JAPCID010000040">
    <property type="protein sequence ID" value="MDA0140468.1"/>
    <property type="molecule type" value="Genomic_DNA"/>
</dbReference>
<keyword evidence="2" id="KW-1185">Reference proteome</keyword>
<sequence>MSKLISAIKRTLGTHAEPHVHFHQGTHAHLPEVCHEHTCGRPRLG</sequence>
<protein>
    <submittedName>
        <fullName evidence="1">Uncharacterized protein</fullName>
    </submittedName>
</protein>
<dbReference type="Proteomes" id="UP001147700">
    <property type="component" value="Unassembled WGS sequence"/>
</dbReference>
<proteinExistence type="predicted"/>
<name>A0ABT4RPH0_9ACTN</name>
<gene>
    <name evidence="1" type="ORF">OJ962_23425</name>
</gene>
<comment type="caution">
    <text evidence="1">The sequence shown here is derived from an EMBL/GenBank/DDBJ whole genome shotgun (WGS) entry which is preliminary data.</text>
</comment>
<reference evidence="1" key="1">
    <citation type="submission" date="2022-10" db="EMBL/GenBank/DDBJ databases">
        <title>The WGS of Solirubrobacter sp. CPCC 204708.</title>
        <authorList>
            <person name="Jiang Z."/>
        </authorList>
    </citation>
    <scope>NUCLEOTIDE SEQUENCE</scope>
    <source>
        <strain evidence="1">CPCC 204708</strain>
    </source>
</reference>
<accession>A0ABT4RPH0</accession>
<evidence type="ECO:0000313" key="2">
    <source>
        <dbReference type="Proteomes" id="UP001147700"/>
    </source>
</evidence>
<evidence type="ECO:0000313" key="1">
    <source>
        <dbReference type="EMBL" id="MDA0140468.1"/>
    </source>
</evidence>